<proteinExistence type="predicted"/>
<keyword evidence="1" id="KW-0812">Transmembrane</keyword>
<name>A0A7J6A9Y8_AMEME</name>
<evidence type="ECO:0000256" key="1">
    <source>
        <dbReference type="SAM" id="Phobius"/>
    </source>
</evidence>
<organism evidence="2 3">
    <name type="scientific">Ameiurus melas</name>
    <name type="common">Black bullhead</name>
    <name type="synonym">Silurus melas</name>
    <dbReference type="NCBI Taxonomy" id="219545"/>
    <lineage>
        <taxon>Eukaryota</taxon>
        <taxon>Metazoa</taxon>
        <taxon>Chordata</taxon>
        <taxon>Craniata</taxon>
        <taxon>Vertebrata</taxon>
        <taxon>Euteleostomi</taxon>
        <taxon>Actinopterygii</taxon>
        <taxon>Neopterygii</taxon>
        <taxon>Teleostei</taxon>
        <taxon>Ostariophysi</taxon>
        <taxon>Siluriformes</taxon>
        <taxon>Ictaluridae</taxon>
        <taxon>Ameiurus</taxon>
    </lineage>
</organism>
<dbReference type="Proteomes" id="UP000593565">
    <property type="component" value="Unassembled WGS sequence"/>
</dbReference>
<sequence>MNHCRVLMIACIELYCRFRIKSFLKDGCKPPDSLPAAVSLGWISYILYTFLLFFFLPINEQQATQHEFRDYCIFVFPET</sequence>
<evidence type="ECO:0000313" key="3">
    <source>
        <dbReference type="Proteomes" id="UP000593565"/>
    </source>
</evidence>
<keyword evidence="1" id="KW-0472">Membrane</keyword>
<reference evidence="2 3" key="1">
    <citation type="submission" date="2020-02" db="EMBL/GenBank/DDBJ databases">
        <title>A chromosome-scale genome assembly of the black bullhead catfish (Ameiurus melas).</title>
        <authorList>
            <person name="Wen M."/>
            <person name="Zham M."/>
            <person name="Cabau C."/>
            <person name="Klopp C."/>
            <person name="Donnadieu C."/>
            <person name="Roques C."/>
            <person name="Bouchez O."/>
            <person name="Lampietro C."/>
            <person name="Jouanno E."/>
            <person name="Herpin A."/>
            <person name="Louis A."/>
            <person name="Berthelot C."/>
            <person name="Parey E."/>
            <person name="Roest-Crollius H."/>
            <person name="Braasch I."/>
            <person name="Postlethwait J."/>
            <person name="Robinson-Rechavi M."/>
            <person name="Echchiki A."/>
            <person name="Begum T."/>
            <person name="Montfort J."/>
            <person name="Schartl M."/>
            <person name="Bobe J."/>
            <person name="Guiguen Y."/>
        </authorList>
    </citation>
    <scope>NUCLEOTIDE SEQUENCE [LARGE SCALE GENOMIC DNA]</scope>
    <source>
        <strain evidence="2">M_S1</strain>
        <tissue evidence="2">Blood</tissue>
    </source>
</reference>
<evidence type="ECO:0000313" key="2">
    <source>
        <dbReference type="EMBL" id="KAF4078258.1"/>
    </source>
</evidence>
<dbReference type="AlphaFoldDB" id="A0A7J6A9Y8"/>
<keyword evidence="3" id="KW-1185">Reference proteome</keyword>
<feature type="transmembrane region" description="Helical" evidence="1">
    <location>
        <begin position="34"/>
        <end position="56"/>
    </location>
</feature>
<gene>
    <name evidence="2" type="ORF">AMELA_G00197310</name>
</gene>
<comment type="caution">
    <text evidence="2">The sequence shown here is derived from an EMBL/GenBank/DDBJ whole genome shotgun (WGS) entry which is preliminary data.</text>
</comment>
<accession>A0A7J6A9Y8</accession>
<keyword evidence="1" id="KW-1133">Transmembrane helix</keyword>
<protein>
    <submittedName>
        <fullName evidence="2">Uncharacterized protein</fullName>
    </submittedName>
</protein>
<dbReference type="EMBL" id="JAAGNN010000017">
    <property type="protein sequence ID" value="KAF4078258.1"/>
    <property type="molecule type" value="Genomic_DNA"/>
</dbReference>